<comment type="caution">
    <text evidence="1">The sequence shown here is derived from an EMBL/GenBank/DDBJ whole genome shotgun (WGS) entry which is preliminary data.</text>
</comment>
<name>A0A370QRS4_9GAMM</name>
<organism evidence="1 2">
    <name type="scientific">Enterobacillus tribolii</name>
    <dbReference type="NCBI Taxonomy" id="1487935"/>
    <lineage>
        <taxon>Bacteria</taxon>
        <taxon>Pseudomonadati</taxon>
        <taxon>Pseudomonadota</taxon>
        <taxon>Gammaproteobacteria</taxon>
        <taxon>Enterobacterales</taxon>
        <taxon>Hafniaceae</taxon>
        <taxon>Enterobacillus</taxon>
    </lineage>
</organism>
<keyword evidence="2" id="KW-1185">Reference proteome</keyword>
<protein>
    <submittedName>
        <fullName evidence="1">Uncharacterized protein</fullName>
    </submittedName>
</protein>
<evidence type="ECO:0000313" key="2">
    <source>
        <dbReference type="Proteomes" id="UP000254848"/>
    </source>
</evidence>
<dbReference type="Proteomes" id="UP000254848">
    <property type="component" value="Unassembled WGS sequence"/>
</dbReference>
<gene>
    <name evidence="1" type="ORF">C8D90_10469</name>
</gene>
<reference evidence="1 2" key="1">
    <citation type="submission" date="2018-07" db="EMBL/GenBank/DDBJ databases">
        <title>Genomic Encyclopedia of Type Strains, Phase IV (KMG-IV): sequencing the most valuable type-strain genomes for metagenomic binning, comparative biology and taxonomic classification.</title>
        <authorList>
            <person name="Goeker M."/>
        </authorList>
    </citation>
    <scope>NUCLEOTIDE SEQUENCE [LARGE SCALE GENOMIC DNA]</scope>
    <source>
        <strain evidence="1 2">DSM 103736</strain>
    </source>
</reference>
<sequence length="135" mass="15044">MFTSIEQVFTSVTRVAGRRLRIALNPEAMAPEYSRYKIGFIITDMPHNAWPAPYRNLNNTGKLMLPNYAFPALPETIGEFVQRIPLEGNAATNAIEFLIPGVADEDSVSMRVCIIDPSDIEFKEAPLLAVIDLSF</sequence>
<dbReference type="EMBL" id="QRAP01000004">
    <property type="protein sequence ID" value="RDK91925.1"/>
    <property type="molecule type" value="Genomic_DNA"/>
</dbReference>
<evidence type="ECO:0000313" key="1">
    <source>
        <dbReference type="EMBL" id="RDK91925.1"/>
    </source>
</evidence>
<proteinExistence type="predicted"/>
<dbReference type="RefSeq" id="WP_115458260.1">
    <property type="nucleotide sequence ID" value="NZ_QRAP01000004.1"/>
</dbReference>
<accession>A0A370QRS4</accession>
<dbReference type="OrthoDB" id="9842871at2"/>
<dbReference type="AlphaFoldDB" id="A0A370QRS4"/>